<keyword evidence="3" id="KW-1185">Reference proteome</keyword>
<feature type="domain" description="Fluoroacetyl-CoA-specific thioesterase-like" evidence="1">
    <location>
        <begin position="5"/>
        <end position="109"/>
    </location>
</feature>
<evidence type="ECO:0000313" key="3">
    <source>
        <dbReference type="Proteomes" id="UP001501759"/>
    </source>
</evidence>
<gene>
    <name evidence="2" type="ORF">GCM10023335_21420</name>
</gene>
<dbReference type="Pfam" id="PF22636">
    <property type="entry name" value="FlK"/>
    <property type="match status" value="1"/>
</dbReference>
<comment type="caution">
    <text evidence="2">The sequence shown here is derived from an EMBL/GenBank/DDBJ whole genome shotgun (WGS) entry which is preliminary data.</text>
</comment>
<dbReference type="Gene3D" id="3.10.129.10">
    <property type="entry name" value="Hotdog Thioesterase"/>
    <property type="match status" value="1"/>
</dbReference>
<dbReference type="Proteomes" id="UP001501759">
    <property type="component" value="Unassembled WGS sequence"/>
</dbReference>
<dbReference type="RefSeq" id="WP_345645190.1">
    <property type="nucleotide sequence ID" value="NZ_BAABKB010000004.1"/>
</dbReference>
<dbReference type="PANTHER" id="PTHR36934:SF1">
    <property type="entry name" value="THIOESTERASE DOMAIN-CONTAINING PROTEIN"/>
    <property type="match status" value="1"/>
</dbReference>
<dbReference type="InterPro" id="IPR054485">
    <property type="entry name" value="FlK-like_dom"/>
</dbReference>
<accession>A0ABP9IPL7</accession>
<sequence>MRHEVTDADTAATVGSGDVPVLSTPRLVAWMEAATIRAAAPFTAPGQTTVGTALRIEHLRATRVGGCVDVFADPPAATGRRLTFRVRAVDGSGTLVASGEIDRAVVDRERFLAAAPDPGRSRGST</sequence>
<evidence type="ECO:0000259" key="1">
    <source>
        <dbReference type="Pfam" id="PF22636"/>
    </source>
</evidence>
<dbReference type="InterPro" id="IPR029069">
    <property type="entry name" value="HotDog_dom_sf"/>
</dbReference>
<protein>
    <submittedName>
        <fullName evidence="2">Thioesterase</fullName>
    </submittedName>
</protein>
<organism evidence="2 3">
    <name type="scientific">Streptomyces siamensis</name>
    <dbReference type="NCBI Taxonomy" id="1274986"/>
    <lineage>
        <taxon>Bacteria</taxon>
        <taxon>Bacillati</taxon>
        <taxon>Actinomycetota</taxon>
        <taxon>Actinomycetes</taxon>
        <taxon>Kitasatosporales</taxon>
        <taxon>Streptomycetaceae</taxon>
        <taxon>Streptomyces</taxon>
    </lineage>
</organism>
<name>A0ABP9IPL7_9ACTN</name>
<dbReference type="CDD" id="cd03440">
    <property type="entry name" value="hot_dog"/>
    <property type="match status" value="1"/>
</dbReference>
<reference evidence="3" key="1">
    <citation type="journal article" date="2019" name="Int. J. Syst. Evol. Microbiol.">
        <title>The Global Catalogue of Microorganisms (GCM) 10K type strain sequencing project: providing services to taxonomists for standard genome sequencing and annotation.</title>
        <authorList>
            <consortium name="The Broad Institute Genomics Platform"/>
            <consortium name="The Broad Institute Genome Sequencing Center for Infectious Disease"/>
            <person name="Wu L."/>
            <person name="Ma J."/>
        </authorList>
    </citation>
    <scope>NUCLEOTIDE SEQUENCE [LARGE SCALE GENOMIC DNA]</scope>
    <source>
        <strain evidence="3">JCM 18409</strain>
    </source>
</reference>
<evidence type="ECO:0000313" key="2">
    <source>
        <dbReference type="EMBL" id="GAA5004913.1"/>
    </source>
</evidence>
<dbReference type="EMBL" id="BAABKB010000004">
    <property type="protein sequence ID" value="GAA5004913.1"/>
    <property type="molecule type" value="Genomic_DNA"/>
</dbReference>
<dbReference type="SUPFAM" id="SSF54637">
    <property type="entry name" value="Thioesterase/thiol ester dehydrase-isomerase"/>
    <property type="match status" value="1"/>
</dbReference>
<dbReference type="InterPro" id="IPR025540">
    <property type="entry name" value="FlK"/>
</dbReference>
<dbReference type="PANTHER" id="PTHR36934">
    <property type="entry name" value="BLR0278 PROTEIN"/>
    <property type="match status" value="1"/>
</dbReference>
<proteinExistence type="predicted"/>